<evidence type="ECO:0000259" key="4">
    <source>
        <dbReference type="Pfam" id="PF13359"/>
    </source>
</evidence>
<feature type="domain" description="DDE Tnp4" evidence="4">
    <location>
        <begin position="1"/>
        <end position="81"/>
    </location>
</feature>
<dbReference type="EMBL" id="OZ034813">
    <property type="protein sequence ID" value="CAL1356169.1"/>
    <property type="molecule type" value="Genomic_DNA"/>
</dbReference>
<dbReference type="InterPro" id="IPR027806">
    <property type="entry name" value="HARBI1_dom"/>
</dbReference>
<dbReference type="AlphaFoldDB" id="A0AAV2CHX9"/>
<feature type="compositionally biased region" description="Basic and acidic residues" evidence="3">
    <location>
        <begin position="76"/>
        <end position="85"/>
    </location>
</feature>
<comment type="cofactor">
    <cofactor evidence="1">
        <name>a divalent metal cation</name>
        <dbReference type="ChEBI" id="CHEBI:60240"/>
    </cofactor>
</comment>
<dbReference type="GO" id="GO:0046872">
    <property type="term" value="F:metal ion binding"/>
    <property type="evidence" value="ECO:0007669"/>
    <property type="project" value="UniProtKB-KW"/>
</dbReference>
<feature type="region of interest" description="Disordered" evidence="3">
    <location>
        <begin position="68"/>
        <end position="94"/>
    </location>
</feature>
<organism evidence="5 6">
    <name type="scientific">Linum trigynum</name>
    <dbReference type="NCBI Taxonomy" id="586398"/>
    <lineage>
        <taxon>Eukaryota</taxon>
        <taxon>Viridiplantae</taxon>
        <taxon>Streptophyta</taxon>
        <taxon>Embryophyta</taxon>
        <taxon>Tracheophyta</taxon>
        <taxon>Spermatophyta</taxon>
        <taxon>Magnoliopsida</taxon>
        <taxon>eudicotyledons</taxon>
        <taxon>Gunneridae</taxon>
        <taxon>Pentapetalae</taxon>
        <taxon>rosids</taxon>
        <taxon>fabids</taxon>
        <taxon>Malpighiales</taxon>
        <taxon>Linaceae</taxon>
        <taxon>Linum</taxon>
    </lineage>
</organism>
<accession>A0AAV2CHX9</accession>
<gene>
    <name evidence="5" type="ORF">LTRI10_LOCUS3885</name>
</gene>
<evidence type="ECO:0000256" key="2">
    <source>
        <dbReference type="ARBA" id="ARBA00022723"/>
    </source>
</evidence>
<keyword evidence="6" id="KW-1185">Reference proteome</keyword>
<protein>
    <recommendedName>
        <fullName evidence="4">DDE Tnp4 domain-containing protein</fullName>
    </recommendedName>
</protein>
<reference evidence="5 6" key="1">
    <citation type="submission" date="2024-04" db="EMBL/GenBank/DDBJ databases">
        <authorList>
            <person name="Fracassetti M."/>
        </authorList>
    </citation>
    <scope>NUCLEOTIDE SEQUENCE [LARGE SCALE GENOMIC DNA]</scope>
</reference>
<keyword evidence="2" id="KW-0479">Metal-binding</keyword>
<dbReference type="Proteomes" id="UP001497516">
    <property type="component" value="Chromosome 1"/>
</dbReference>
<sequence length="175" mass="19789">MNVLGVVNQNVEFMYCLASWEGSAHDGKVLRDALLRPNGLRVPKGTYYLCDLGYSNCEGFLTPYRGQRMPRKRKHTLGEGEREGEGEGSQVPQPKGPYFSWTEMLDAILIDCMQELVHKHQVENGNFKSGSFTELEIMMNKKAPGCGVKADPNIRSRHKKLKRDFMAGHLLRSKS</sequence>
<evidence type="ECO:0000256" key="1">
    <source>
        <dbReference type="ARBA" id="ARBA00001968"/>
    </source>
</evidence>
<dbReference type="PANTHER" id="PTHR46250:SF15">
    <property type="entry name" value="OS01G0523800 PROTEIN"/>
    <property type="match status" value="1"/>
</dbReference>
<evidence type="ECO:0000313" key="6">
    <source>
        <dbReference type="Proteomes" id="UP001497516"/>
    </source>
</evidence>
<dbReference type="PANTHER" id="PTHR46250">
    <property type="entry name" value="MYB/SANT-LIKE DNA-BINDING DOMAIN PROTEIN-RELATED"/>
    <property type="match status" value="1"/>
</dbReference>
<evidence type="ECO:0000313" key="5">
    <source>
        <dbReference type="EMBL" id="CAL1356169.1"/>
    </source>
</evidence>
<proteinExistence type="predicted"/>
<name>A0AAV2CHX9_9ROSI</name>
<evidence type="ECO:0000256" key="3">
    <source>
        <dbReference type="SAM" id="MobiDB-lite"/>
    </source>
</evidence>
<dbReference type="Pfam" id="PF13359">
    <property type="entry name" value="DDE_Tnp_4"/>
    <property type="match status" value="1"/>
</dbReference>